<dbReference type="OrthoDB" id="533508at2759"/>
<evidence type="ECO:0000259" key="8">
    <source>
        <dbReference type="Pfam" id="PF00520"/>
    </source>
</evidence>
<dbReference type="InterPro" id="IPR005821">
    <property type="entry name" value="Ion_trans_dom"/>
</dbReference>
<dbReference type="Proteomes" id="UP001055712">
    <property type="component" value="Unassembled WGS sequence"/>
</dbReference>
<sequence length="580" mass="64959">MSGDNSEPLLGDVESWGNQPTIEEVEDDVTEYCSVDELLVKHHTRVLRYVQEKGVALLGEFEEEDNLVFPAFAEAQLLCFGADDRKLDYETEWRKRLKEAGGKRAKLGGWSNKVAVEAFVVTIRGAAAPDSRGLLQPLLKRYQAKRCSYAVFALPAVQAVIHFKWTTYARRVLMVELFLFLLWLISFNVFTIAFQDEDLGSSLHDLLRTARGRVTVAAEIMALVGMAPFLLLEVGTISAYGFGWLDLWNSLDMLTYCTQIGVTICHLGRFWTKSDLLTTLLVIQSILLVFRLQWYTQALQTVRMAYLPIIKEVWVSLRPAFFLMLLVMWGYATAFCCALRNDQEAQEEYSSIITSFLSMFEHQYGDVELTPMLKTKSPIIATSLAVSYIFVQGTIIINVLLGIVLASIERASQNEGMKMLLNQAKIIDEIESTLPSWVEKRWPHWFPPFVHILRIIPEKLDRVEQDALWSLMGRDEPQALQSVTSNPLTNGHPRHTGSADLQEQGSGGEGDGGQEEGGQGEGGGEGREQAGPVAPSLQKQMAAMQRQMERQERLLQRMCAQLALPQGAGSARGREGLDSS</sequence>
<evidence type="ECO:0000313" key="10">
    <source>
        <dbReference type="Proteomes" id="UP001055712"/>
    </source>
</evidence>
<feature type="region of interest" description="Disordered" evidence="6">
    <location>
        <begin position="482"/>
        <end position="552"/>
    </location>
</feature>
<feature type="compositionally biased region" description="Gly residues" evidence="6">
    <location>
        <begin position="505"/>
        <end position="523"/>
    </location>
</feature>
<evidence type="ECO:0000256" key="4">
    <source>
        <dbReference type="ARBA" id="ARBA00022989"/>
    </source>
</evidence>
<gene>
    <name evidence="9" type="ORF">D9Q98_004703</name>
</gene>
<organism evidence="9 10">
    <name type="scientific">Chlorella vulgaris</name>
    <name type="common">Green alga</name>
    <dbReference type="NCBI Taxonomy" id="3077"/>
    <lineage>
        <taxon>Eukaryota</taxon>
        <taxon>Viridiplantae</taxon>
        <taxon>Chlorophyta</taxon>
        <taxon>core chlorophytes</taxon>
        <taxon>Trebouxiophyceae</taxon>
        <taxon>Chlorellales</taxon>
        <taxon>Chlorellaceae</taxon>
        <taxon>Chlorella clade</taxon>
        <taxon>Chlorella</taxon>
    </lineage>
</organism>
<evidence type="ECO:0000256" key="3">
    <source>
        <dbReference type="ARBA" id="ARBA00022737"/>
    </source>
</evidence>
<dbReference type="GO" id="GO:0005886">
    <property type="term" value="C:plasma membrane"/>
    <property type="evidence" value="ECO:0007669"/>
    <property type="project" value="TreeGrafter"/>
</dbReference>
<dbReference type="EMBL" id="SIDB01000006">
    <property type="protein sequence ID" value="KAI3431656.1"/>
    <property type="molecule type" value="Genomic_DNA"/>
</dbReference>
<evidence type="ECO:0000256" key="1">
    <source>
        <dbReference type="ARBA" id="ARBA00004141"/>
    </source>
</evidence>
<comment type="caution">
    <text evidence="9">The sequence shown here is derived from an EMBL/GenBank/DDBJ whole genome shotgun (WGS) entry which is preliminary data.</text>
</comment>
<reference evidence="9" key="2">
    <citation type="submission" date="2020-11" db="EMBL/GenBank/DDBJ databases">
        <authorList>
            <person name="Cecchin M."/>
            <person name="Marcolungo L."/>
            <person name="Rossato M."/>
            <person name="Girolomoni L."/>
            <person name="Cosentino E."/>
            <person name="Cuine S."/>
            <person name="Li-Beisson Y."/>
            <person name="Delledonne M."/>
            <person name="Ballottari M."/>
        </authorList>
    </citation>
    <scope>NUCLEOTIDE SEQUENCE</scope>
    <source>
        <strain evidence="9">211/11P</strain>
        <tissue evidence="9">Whole cell</tissue>
    </source>
</reference>
<feature type="transmembrane region" description="Helical" evidence="7">
    <location>
        <begin position="315"/>
        <end position="332"/>
    </location>
</feature>
<feature type="transmembrane region" description="Helical" evidence="7">
    <location>
        <begin position="216"/>
        <end position="242"/>
    </location>
</feature>
<comment type="subcellular location">
    <subcellularLocation>
        <location evidence="1">Membrane</location>
        <topology evidence="1">Multi-pass membrane protein</topology>
    </subcellularLocation>
</comment>
<dbReference type="GO" id="GO:0098703">
    <property type="term" value="P:calcium ion import across plasma membrane"/>
    <property type="evidence" value="ECO:0007669"/>
    <property type="project" value="TreeGrafter"/>
</dbReference>
<dbReference type="InterPro" id="IPR024862">
    <property type="entry name" value="TRPV"/>
</dbReference>
<feature type="transmembrane region" description="Helical" evidence="7">
    <location>
        <begin position="276"/>
        <end position="294"/>
    </location>
</feature>
<keyword evidence="3" id="KW-0677">Repeat</keyword>
<dbReference type="PANTHER" id="PTHR10582:SF2">
    <property type="entry name" value="INACTIVE"/>
    <property type="match status" value="1"/>
</dbReference>
<feature type="transmembrane region" description="Helical" evidence="7">
    <location>
        <begin position="177"/>
        <end position="195"/>
    </location>
</feature>
<feature type="transmembrane region" description="Helical" evidence="7">
    <location>
        <begin position="379"/>
        <end position="408"/>
    </location>
</feature>
<dbReference type="PANTHER" id="PTHR10582">
    <property type="entry name" value="TRANSIENT RECEPTOR POTENTIAL ION CHANNEL PROTEIN"/>
    <property type="match status" value="1"/>
</dbReference>
<reference evidence="9" key="1">
    <citation type="journal article" date="2019" name="Plant J.">
        <title>Chlorella vulgaris genome assembly and annotation reveals the molecular basis for metabolic acclimation to high light conditions.</title>
        <authorList>
            <person name="Cecchin M."/>
            <person name="Marcolungo L."/>
            <person name="Rossato M."/>
            <person name="Girolomoni L."/>
            <person name="Cosentino E."/>
            <person name="Cuine S."/>
            <person name="Li-Beisson Y."/>
            <person name="Delledonne M."/>
            <person name="Ballottari M."/>
        </authorList>
    </citation>
    <scope>NUCLEOTIDE SEQUENCE</scope>
    <source>
        <strain evidence="9">211/11P</strain>
    </source>
</reference>
<evidence type="ECO:0000256" key="2">
    <source>
        <dbReference type="ARBA" id="ARBA00022692"/>
    </source>
</evidence>
<protein>
    <recommendedName>
        <fullName evidence="8">Ion transport domain-containing protein</fullName>
    </recommendedName>
</protein>
<feature type="domain" description="Ion transport" evidence="8">
    <location>
        <begin position="179"/>
        <end position="414"/>
    </location>
</feature>
<proteinExistence type="predicted"/>
<evidence type="ECO:0000256" key="5">
    <source>
        <dbReference type="ARBA" id="ARBA00023136"/>
    </source>
</evidence>
<evidence type="ECO:0000313" key="9">
    <source>
        <dbReference type="EMBL" id="KAI3431656.1"/>
    </source>
</evidence>
<evidence type="ECO:0000256" key="7">
    <source>
        <dbReference type="SAM" id="Phobius"/>
    </source>
</evidence>
<keyword evidence="5 7" id="KW-0472">Membrane</keyword>
<keyword evidence="10" id="KW-1185">Reference proteome</keyword>
<name>A0A9D4YX99_CHLVU</name>
<accession>A0A9D4YX99</accession>
<dbReference type="AlphaFoldDB" id="A0A9D4YX99"/>
<keyword evidence="2 7" id="KW-0812">Transmembrane</keyword>
<dbReference type="Pfam" id="PF00520">
    <property type="entry name" value="Ion_trans"/>
    <property type="match status" value="1"/>
</dbReference>
<keyword evidence="4 7" id="KW-1133">Transmembrane helix</keyword>
<evidence type="ECO:0000256" key="6">
    <source>
        <dbReference type="SAM" id="MobiDB-lite"/>
    </source>
</evidence>
<dbReference type="GO" id="GO:0005216">
    <property type="term" value="F:monoatomic ion channel activity"/>
    <property type="evidence" value="ECO:0007669"/>
    <property type="project" value="InterPro"/>
</dbReference>